<dbReference type="InterPro" id="IPR011598">
    <property type="entry name" value="bHLH_dom"/>
</dbReference>
<feature type="compositionally biased region" description="Low complexity" evidence="1">
    <location>
        <begin position="894"/>
        <end position="914"/>
    </location>
</feature>
<feature type="compositionally biased region" description="Low complexity" evidence="1">
    <location>
        <begin position="625"/>
        <end position="634"/>
    </location>
</feature>
<feature type="compositionally biased region" description="Low complexity" evidence="1">
    <location>
        <begin position="127"/>
        <end position="139"/>
    </location>
</feature>
<feature type="region of interest" description="Disordered" evidence="1">
    <location>
        <begin position="358"/>
        <end position="935"/>
    </location>
</feature>
<evidence type="ECO:0000313" key="4">
    <source>
        <dbReference type="Proteomes" id="UP000717515"/>
    </source>
</evidence>
<dbReference type="GO" id="GO:0046983">
    <property type="term" value="F:protein dimerization activity"/>
    <property type="evidence" value="ECO:0007669"/>
    <property type="project" value="InterPro"/>
</dbReference>
<dbReference type="Pfam" id="PF00010">
    <property type="entry name" value="HLH"/>
    <property type="match status" value="1"/>
</dbReference>
<dbReference type="Gene3D" id="4.10.280.10">
    <property type="entry name" value="Helix-loop-helix DNA-binding domain"/>
    <property type="match status" value="1"/>
</dbReference>
<feature type="compositionally biased region" description="Polar residues" evidence="1">
    <location>
        <begin position="141"/>
        <end position="167"/>
    </location>
</feature>
<evidence type="ECO:0000256" key="1">
    <source>
        <dbReference type="SAM" id="MobiDB-lite"/>
    </source>
</evidence>
<feature type="compositionally biased region" description="Polar residues" evidence="1">
    <location>
        <begin position="543"/>
        <end position="555"/>
    </location>
</feature>
<feature type="compositionally biased region" description="Low complexity" evidence="1">
    <location>
        <begin position="80"/>
        <end position="95"/>
    </location>
</feature>
<feature type="compositionally biased region" description="Low complexity" evidence="1">
    <location>
        <begin position="504"/>
        <end position="514"/>
    </location>
</feature>
<feature type="compositionally biased region" description="Pro residues" evidence="1">
    <location>
        <begin position="96"/>
        <end position="116"/>
    </location>
</feature>
<reference evidence="3" key="1">
    <citation type="submission" date="2021-07" db="EMBL/GenBank/DDBJ databases">
        <title>Draft genome of Mortierella alpina, strain LL118, isolated from an aspen leaf litter sample.</title>
        <authorList>
            <person name="Yang S."/>
            <person name="Vinatzer B.A."/>
        </authorList>
    </citation>
    <scope>NUCLEOTIDE SEQUENCE</scope>
    <source>
        <strain evidence="3">LL118</strain>
    </source>
</reference>
<dbReference type="AlphaFoldDB" id="A0A9P8A9P0"/>
<gene>
    <name evidence="3" type="ORF">KVV02_002646</name>
</gene>
<feature type="compositionally biased region" description="Polar residues" evidence="1">
    <location>
        <begin position="680"/>
        <end position="703"/>
    </location>
</feature>
<feature type="compositionally biased region" description="Low complexity" evidence="1">
    <location>
        <begin position="28"/>
        <end position="61"/>
    </location>
</feature>
<dbReference type="InterPro" id="IPR036638">
    <property type="entry name" value="HLH_DNA-bd_sf"/>
</dbReference>
<dbReference type="SMART" id="SM00353">
    <property type="entry name" value="HLH"/>
    <property type="match status" value="1"/>
</dbReference>
<dbReference type="PROSITE" id="PS50888">
    <property type="entry name" value="BHLH"/>
    <property type="match status" value="1"/>
</dbReference>
<dbReference type="EMBL" id="JAIFTL010000041">
    <property type="protein sequence ID" value="KAG9325410.1"/>
    <property type="molecule type" value="Genomic_DNA"/>
</dbReference>
<feature type="compositionally biased region" description="Low complexity" evidence="1">
    <location>
        <begin position="794"/>
        <end position="816"/>
    </location>
</feature>
<feature type="compositionally biased region" description="Low complexity" evidence="1">
    <location>
        <begin position="758"/>
        <end position="769"/>
    </location>
</feature>
<dbReference type="SUPFAM" id="SSF47459">
    <property type="entry name" value="HLH, helix-loop-helix DNA-binding domain"/>
    <property type="match status" value="1"/>
</dbReference>
<feature type="compositionally biased region" description="Low complexity" evidence="1">
    <location>
        <begin position="707"/>
        <end position="727"/>
    </location>
</feature>
<dbReference type="Proteomes" id="UP000717515">
    <property type="component" value="Unassembled WGS sequence"/>
</dbReference>
<organism evidence="3 4">
    <name type="scientific">Mortierella alpina</name>
    <name type="common">Oleaginous fungus</name>
    <name type="synonym">Mortierella renispora</name>
    <dbReference type="NCBI Taxonomy" id="64518"/>
    <lineage>
        <taxon>Eukaryota</taxon>
        <taxon>Fungi</taxon>
        <taxon>Fungi incertae sedis</taxon>
        <taxon>Mucoromycota</taxon>
        <taxon>Mortierellomycotina</taxon>
        <taxon>Mortierellomycetes</taxon>
        <taxon>Mortierellales</taxon>
        <taxon>Mortierellaceae</taxon>
        <taxon>Mortierella</taxon>
    </lineage>
</organism>
<feature type="domain" description="BHLH" evidence="2">
    <location>
        <begin position="256"/>
        <end position="311"/>
    </location>
</feature>
<feature type="compositionally biased region" description="Low complexity" evidence="1">
    <location>
        <begin position="521"/>
        <end position="531"/>
    </location>
</feature>
<proteinExistence type="predicted"/>
<feature type="compositionally biased region" description="Low complexity" evidence="1">
    <location>
        <begin position="407"/>
        <end position="424"/>
    </location>
</feature>
<feature type="compositionally biased region" description="Polar residues" evidence="1">
    <location>
        <begin position="590"/>
        <end position="600"/>
    </location>
</feature>
<protein>
    <recommendedName>
        <fullName evidence="2">BHLH domain-containing protein</fullName>
    </recommendedName>
</protein>
<name>A0A9P8A9P0_MORAP</name>
<feature type="compositionally biased region" description="Low complexity" evidence="1">
    <location>
        <begin position="196"/>
        <end position="214"/>
    </location>
</feature>
<evidence type="ECO:0000259" key="2">
    <source>
        <dbReference type="PROSITE" id="PS50888"/>
    </source>
</evidence>
<comment type="caution">
    <text evidence="3">The sequence shown here is derived from an EMBL/GenBank/DDBJ whole genome shotgun (WGS) entry which is preliminary data.</text>
</comment>
<sequence>MASQSIMVPPNNAPWPGLQAPTQPQTTSSQPSSVSSSHAAYSPAHAAPPHSSSYPAAPYYHHPAHHHHAHPPPPPPPHSPHQQPYYPYHPYAGAPYPSPYPPAHGSSHPPPHPAHPSHPGYHHPHSHYPSSSHLHPPAAQDTVSASHAPGSPSSLHETSSGTVSAIKQSLHDSAAKGSIKTKPAPATKIGKTGAETSGKGTSKAGSSSSTTPKTFRFEGSISSETYKTTKSFDLAGVNILNRKPLDTRTALDKLQRRRETHNRVERKRRDCINQLVDDLTKLLPAKHLEEASSKCHRVNVLRGAVAHIKFLTETNTVLTKSLDAARDEGFKVPPTTDLLATSSNGIDDSAPSIEAAAEAVAAKDQDMSMDVDVSQQPIKQEEKDELEDDDDEDEDDEELARAEKTSSRSTSPSISSKTSTSASSPRLTPSKALMTNKQQWPPVIITNAPSPSSDRESPRQSQAQAKDALVPPPISIITAPADPSGAESASQHKRTKSLGTMATSPTSSSFASSPMFPPSSYPSSAPSSSAFPPSPVSPSPSARQNPFSLQVSQAEEGQGHARDQQQQQQLSPFMQHRPSVTSPSLPPISSLATMQLQSPSGGLMDTASGRQTSPSLRPMAHQRTPSDSSPSSAAEAIGKYTGHQQHPQQHHHHSQRTGPTLPPLKIPGAQHLHPSHAANGISNGSGNSKTLSPHRSAESEQQPPVSPFMLSPMMSRSPSMGPLSSSSAGGTSPYPQWGPEGTDAGAPPPPPPPHHPGHYMPGAHGYPPATARPPQPEPIFIQEEPWIVQRKRSTSNNNGHSGKNSSSAKQTAASKKAGGGGQTTEKVAEDANASSSSSYPGRSNHRKRSSSSSQKGGSMEDGLEEEGTSKRAKSMTEEEAALSDVTKKEQADHPPQQQQQDNNSSGIVVVVVGADDGDVTEKKGLRSRVQRGFSN</sequence>
<feature type="region of interest" description="Disordered" evidence="1">
    <location>
        <begin position="1"/>
        <end position="215"/>
    </location>
</feature>
<evidence type="ECO:0000313" key="3">
    <source>
        <dbReference type="EMBL" id="KAG9325410.1"/>
    </source>
</evidence>
<feature type="compositionally biased region" description="Acidic residues" evidence="1">
    <location>
        <begin position="383"/>
        <end position="398"/>
    </location>
</feature>
<accession>A0A9P8A9P0</accession>